<dbReference type="Pfam" id="PF07082">
    <property type="entry name" value="DUF1350"/>
    <property type="match status" value="4"/>
</dbReference>
<dbReference type="SUPFAM" id="SSF53474">
    <property type="entry name" value="alpha/beta-Hydrolases"/>
    <property type="match status" value="3"/>
</dbReference>
<dbReference type="Gene3D" id="3.40.50.1820">
    <property type="entry name" value="alpha/beta hydrolase"/>
    <property type="match status" value="3"/>
</dbReference>
<comment type="caution">
    <text evidence="2">The sequence shown here is derived from an EMBL/GenBank/DDBJ whole genome shotgun (WGS) entry which is preliminary data.</text>
</comment>
<feature type="compositionally biased region" description="Low complexity" evidence="1">
    <location>
        <begin position="98"/>
        <end position="134"/>
    </location>
</feature>
<protein>
    <submittedName>
        <fullName evidence="2">DUF1350 domain-containing protein</fullName>
    </submittedName>
</protein>
<evidence type="ECO:0000256" key="1">
    <source>
        <dbReference type="SAM" id="MobiDB-lite"/>
    </source>
</evidence>
<organism evidence="2 3">
    <name type="scientific">Skeletonema marinoi</name>
    <dbReference type="NCBI Taxonomy" id="267567"/>
    <lineage>
        <taxon>Eukaryota</taxon>
        <taxon>Sar</taxon>
        <taxon>Stramenopiles</taxon>
        <taxon>Ochrophyta</taxon>
        <taxon>Bacillariophyta</taxon>
        <taxon>Coscinodiscophyceae</taxon>
        <taxon>Thalassiosirophycidae</taxon>
        <taxon>Thalassiosirales</taxon>
        <taxon>Skeletonemataceae</taxon>
        <taxon>Skeletonema</taxon>
        <taxon>Skeletonema marinoi-dohrnii complex</taxon>
    </lineage>
</organism>
<dbReference type="EMBL" id="JATAAI010000038">
    <property type="protein sequence ID" value="KAK1734520.1"/>
    <property type="molecule type" value="Genomic_DNA"/>
</dbReference>
<accession>A0AAD9D6B5</accession>
<sequence length="1156" mass="126721">MMIEQQHRSNYLRPASFIAAGAILLSASSSSSVVHSFQLPTVPSSNSHIRGSRWNNAVSSSSLFESSSSSLDSAEGGGSVASEWMAKEKQIEEQMDATTTTTTTNSKTTTKDNSSSSTMNSNNNVNNDGTTTHTQGRWEELHGNYILRPPPSQPPRALLHFLGGALVGASPQLTYRYLLERLSSNGYLIVATPYQLSFDHLTTCDEIIDKFEKVAPMLAREYGAVPVVGVGHSCGSLLHVLITSLFPDTPRAANALLSYNNRGVGEAVPFFEELIVPLFSDKERNGSRLIKAAIEVARDKYNGRVPSDEVLFNLIKELPSPIPGQSVNSLLGAFLGGDNGGLLSPSLISIPKPLRESLTNLLAEPTFDALTNAGITPLLLQSLDITQQIPKLIDEVEDGARDFVPTPDAMSSAARRAYRCRRTLLMQFENDNLDDSEQLESYLREAESRWEELHGNYILRPPPSQPPRALLHFLGGALVGASPQLTYRYLLERLSSNGYLIVATPYQLSFDHLTTCDEIIDKFEKVAPMLAREYGAVPVVGVGHSCGSLLHVLITSLFPDTPRAANALLSYNNRGVGEAVPFFEELIVPLFSDKERNGSRLIKAAIEVARDKYNGRVPSDEVLFNLIKELPKPTFDALTNAGITPLLLQSLDITQQIPKLIDEVEDGARDFVPTPDAMSSAARRAYRCRRTLLMQFENDNLDDSEQLESYLREAESVMKMKRPMITIDLQRKVLDGNHATPLLGPLGGEDDALREVLGTLGGVIPGGGGVEEDGGSRWEELHGNYILRPPPSQPPRALLHFLGGALVGASPQLTYRYLLERLSSNGYLIVATPYQLSFDHLTTCDEIIDKFEKVAPMLAREYGAVPVVGVGHSCGSLLHVLITSLFPDTPRAANALLSYNNRGVGEAVPFFEELIVPLFSDKERNGSRLIKAAIEVARDKYNGRVPSDEVLFNLIKELPSPIPGQSVNSLLGAFLGGDNGGLLSPSLISIPKPLRESLTNLLAEPTFDALTNAGITPLLLQSLDITQQIPKLIDEVEDGARDFVPTPDAMSSAARRAYRCRRTLLMQFENDNLDDSEQLESYLREAEKTTVLLCSGWIVISSEAIYAMLNTLQVFNVSLVVTAFTAWLWIKPVYFTRMAFISRSPRETAEPTPSKT</sequence>
<reference evidence="2" key="1">
    <citation type="submission" date="2023-06" db="EMBL/GenBank/DDBJ databases">
        <title>Survivors Of The Sea: Transcriptome response of Skeletonema marinoi to long-term dormancy.</title>
        <authorList>
            <person name="Pinder M.I.M."/>
            <person name="Kourtchenko O."/>
            <person name="Robertson E.K."/>
            <person name="Larsson T."/>
            <person name="Maumus F."/>
            <person name="Osuna-Cruz C.M."/>
            <person name="Vancaester E."/>
            <person name="Stenow R."/>
            <person name="Vandepoele K."/>
            <person name="Ploug H."/>
            <person name="Bruchert V."/>
            <person name="Godhe A."/>
            <person name="Topel M."/>
        </authorList>
    </citation>
    <scope>NUCLEOTIDE SEQUENCE</scope>
    <source>
        <strain evidence="2">R05AC</strain>
    </source>
</reference>
<evidence type="ECO:0000313" key="3">
    <source>
        <dbReference type="Proteomes" id="UP001224775"/>
    </source>
</evidence>
<keyword evidence="3" id="KW-1185">Reference proteome</keyword>
<dbReference type="InterPro" id="IPR010765">
    <property type="entry name" value="DUF1350"/>
</dbReference>
<feature type="region of interest" description="Disordered" evidence="1">
    <location>
        <begin position="94"/>
        <end position="135"/>
    </location>
</feature>
<dbReference type="AlphaFoldDB" id="A0AAD9D6B5"/>
<name>A0AAD9D6B5_9STRA</name>
<proteinExistence type="predicted"/>
<gene>
    <name evidence="2" type="ORF">QTG54_014768</name>
</gene>
<evidence type="ECO:0000313" key="2">
    <source>
        <dbReference type="EMBL" id="KAK1734520.1"/>
    </source>
</evidence>
<dbReference type="InterPro" id="IPR029058">
    <property type="entry name" value="AB_hydrolase_fold"/>
</dbReference>
<dbReference type="PANTHER" id="PTHR34127:SF1">
    <property type="entry name" value="OS04G0405600 PROTEIN"/>
    <property type="match status" value="1"/>
</dbReference>
<dbReference type="PANTHER" id="PTHR34127">
    <property type="entry name" value="OS04G0405600 PROTEIN"/>
    <property type="match status" value="1"/>
</dbReference>
<dbReference type="Proteomes" id="UP001224775">
    <property type="component" value="Unassembled WGS sequence"/>
</dbReference>